<gene>
    <name evidence="1" type="ORF">GCM10022247_64570</name>
</gene>
<evidence type="ECO:0000313" key="2">
    <source>
        <dbReference type="Proteomes" id="UP001501747"/>
    </source>
</evidence>
<protein>
    <recommendedName>
        <fullName evidence="3">Right handed beta helix domain-containing protein</fullName>
    </recommendedName>
</protein>
<proteinExistence type="predicted"/>
<dbReference type="SUPFAM" id="SSF51126">
    <property type="entry name" value="Pectin lyase-like"/>
    <property type="match status" value="1"/>
</dbReference>
<name>A0ABP7TSY3_9PSEU</name>
<dbReference type="SMART" id="SM00710">
    <property type="entry name" value="PbH1"/>
    <property type="match status" value="5"/>
</dbReference>
<evidence type="ECO:0008006" key="3">
    <source>
        <dbReference type="Google" id="ProtNLM"/>
    </source>
</evidence>
<reference evidence="2" key="1">
    <citation type="journal article" date="2019" name="Int. J. Syst. Evol. Microbiol.">
        <title>The Global Catalogue of Microorganisms (GCM) 10K type strain sequencing project: providing services to taxonomists for standard genome sequencing and annotation.</title>
        <authorList>
            <consortium name="The Broad Institute Genomics Platform"/>
            <consortium name="The Broad Institute Genome Sequencing Center for Infectious Disease"/>
            <person name="Wu L."/>
            <person name="Ma J."/>
        </authorList>
    </citation>
    <scope>NUCLEOTIDE SEQUENCE [LARGE SCALE GENOMIC DNA]</scope>
    <source>
        <strain evidence="2">JCM 17342</strain>
    </source>
</reference>
<organism evidence="1 2">
    <name type="scientific">Allokutzneria multivorans</name>
    <dbReference type="NCBI Taxonomy" id="1142134"/>
    <lineage>
        <taxon>Bacteria</taxon>
        <taxon>Bacillati</taxon>
        <taxon>Actinomycetota</taxon>
        <taxon>Actinomycetes</taxon>
        <taxon>Pseudonocardiales</taxon>
        <taxon>Pseudonocardiaceae</taxon>
        <taxon>Allokutzneria</taxon>
    </lineage>
</organism>
<dbReference type="InterPro" id="IPR011050">
    <property type="entry name" value="Pectin_lyase_fold/virulence"/>
</dbReference>
<accession>A0ABP7TSY3</accession>
<dbReference type="InterPro" id="IPR012334">
    <property type="entry name" value="Pectin_lyas_fold"/>
</dbReference>
<dbReference type="InterPro" id="IPR006626">
    <property type="entry name" value="PbH1"/>
</dbReference>
<dbReference type="Gene3D" id="2.160.20.10">
    <property type="entry name" value="Single-stranded right-handed beta-helix, Pectin lyase-like"/>
    <property type="match status" value="1"/>
</dbReference>
<keyword evidence="2" id="KW-1185">Reference proteome</keyword>
<sequence length="727" mass="77413">MVVLSVVLAPLPATARAGTTYYIDNRAGSNCANGGAGTSPSAPWCDFGPVEPKIFDPGDRVLLARGATWNQMLYLRGTGTAAAPIVLDAYGSGPRPHIRRDGKPLDRAVLMLNPTHWRVSNVDISNAGTGLMVFYNTLGNEGLTLTDISVRDIRGIHHTDTAWPGPAQPIDCGRTNHVYNSAGIEVTGDFAHKFGTDKYAVKGVLLRNIEATGSLAGVSFDWCNGLAAQHVLGGDGSTLVREVVMDGLNLHDNGGPARGCDDTLRLVNLRDALIMNSVVRAGAACRSETGTAGVFIGRVADLQVVNSIFADTPRTGSVDETGFDYETATERVHLRNSLISGNSGPGVSVLAHHGTDDRSLDHQITGNLFVDNGRGNDRVHKGGIARLVSNHKPTGVIAGNLHAEPTGFLHAESGGNFDGFRISGNRQLNSTAEATYAAAAFGVPGSPWGHQHSADGKQWQDLRYDAAAKEFRAGTAPRPVIKQFTQTAEEGSAWSARTWTAPKDGSVHLRGRVLKTELGGDGVVVRITRNGQVIGGPLDIGPRERDGVDVNLDDVPVRRGDVLRFELGSKGDAANDSVSWVPAVGYAPGPEVRWDFTNGRDGWDEAVQLTGKAEGGELRLEATGDDPAVYSPDGLGVDTRALRFVEVRMRNETAGTGMQVYFTTDADQKWADDKQIGAAAVARDAYCTTYRIDVGAHPKWTGTLKRFRVDPANAPGPVKIDSIRLVG</sequence>
<dbReference type="EMBL" id="BAABAL010000019">
    <property type="protein sequence ID" value="GAA4030572.1"/>
    <property type="molecule type" value="Genomic_DNA"/>
</dbReference>
<dbReference type="Proteomes" id="UP001501747">
    <property type="component" value="Unassembled WGS sequence"/>
</dbReference>
<evidence type="ECO:0000313" key="1">
    <source>
        <dbReference type="EMBL" id="GAA4030572.1"/>
    </source>
</evidence>
<comment type="caution">
    <text evidence="1">The sequence shown here is derived from an EMBL/GenBank/DDBJ whole genome shotgun (WGS) entry which is preliminary data.</text>
</comment>